<evidence type="ECO:0008006" key="3">
    <source>
        <dbReference type="Google" id="ProtNLM"/>
    </source>
</evidence>
<accession>A0A5C6SET4</accession>
<name>A0A5C6SET4_FUSOC</name>
<dbReference type="InterPro" id="IPR023214">
    <property type="entry name" value="HAD_sf"/>
</dbReference>
<dbReference type="Pfam" id="PF13419">
    <property type="entry name" value="HAD_2"/>
    <property type="match status" value="1"/>
</dbReference>
<dbReference type="InterPro" id="IPR036412">
    <property type="entry name" value="HAD-like_sf"/>
</dbReference>
<dbReference type="EMBL" id="VMNF01000014">
    <property type="protein sequence ID" value="TXB97111.1"/>
    <property type="molecule type" value="Genomic_DNA"/>
</dbReference>
<comment type="caution">
    <text evidence="1">The sequence shown here is derived from an EMBL/GenBank/DDBJ whole genome shotgun (WGS) entry which is preliminary data.</text>
</comment>
<dbReference type="Gene3D" id="1.10.150.240">
    <property type="entry name" value="Putative phosphatase, domain 2"/>
    <property type="match status" value="1"/>
</dbReference>
<evidence type="ECO:0000313" key="2">
    <source>
        <dbReference type="Proteomes" id="UP000321331"/>
    </source>
</evidence>
<proteinExistence type="predicted"/>
<gene>
    <name evidence="1" type="ORF">FocTR4_00011722</name>
</gene>
<dbReference type="Gene3D" id="3.40.50.1000">
    <property type="entry name" value="HAD superfamily/HAD-like"/>
    <property type="match status" value="1"/>
</dbReference>
<sequence>MSSNSIEDLRRYESFQKHGLSGFLVDLNGTITDSTTAVENHWQDVCKEIGVDPKVILETSHGRRSLDVLELLAPACRRILAVAHIYLSVMAIVTSSSFSLATGWLSTFDLPSPDPERLITAESVKVDKPDPTCYFLGHKSLGSDGHDGETMLVIGDSPAGIRAGKDAGSKVLGLMTSHTYEQVKFAGPDWIVKDLESVKILGKNGDKVLVEICKHNLT</sequence>
<evidence type="ECO:0000313" key="1">
    <source>
        <dbReference type="EMBL" id="TXB97111.1"/>
    </source>
</evidence>
<organism evidence="1 2">
    <name type="scientific">Fusarium oxysporum f. sp. cubense</name>
    <dbReference type="NCBI Taxonomy" id="61366"/>
    <lineage>
        <taxon>Eukaryota</taxon>
        <taxon>Fungi</taxon>
        <taxon>Dikarya</taxon>
        <taxon>Ascomycota</taxon>
        <taxon>Pezizomycotina</taxon>
        <taxon>Sordariomycetes</taxon>
        <taxon>Hypocreomycetidae</taxon>
        <taxon>Hypocreales</taxon>
        <taxon>Nectriaceae</taxon>
        <taxon>Fusarium</taxon>
        <taxon>Fusarium oxysporum species complex</taxon>
    </lineage>
</organism>
<dbReference type="AlphaFoldDB" id="A0A5C6SET4"/>
<dbReference type="PANTHER" id="PTHR43481:SF4">
    <property type="entry name" value="GLYCEROL-1-PHOSPHATE PHOSPHOHYDROLASE 1-RELATED"/>
    <property type="match status" value="1"/>
</dbReference>
<dbReference type="GO" id="GO:0050308">
    <property type="term" value="F:sugar-phosphatase activity"/>
    <property type="evidence" value="ECO:0007669"/>
    <property type="project" value="TreeGrafter"/>
</dbReference>
<reference evidence="1 2" key="1">
    <citation type="submission" date="2019-07" db="EMBL/GenBank/DDBJ databases">
        <title>The First High-Quality Draft Genome Sequence of the Causal Agent of the Current Panama Disease Epidemic.</title>
        <authorList>
            <person name="Warmington R.J."/>
            <person name="Kay W."/>
            <person name="Jeffries A."/>
            <person name="Bebber D."/>
            <person name="Moore K."/>
            <person name="Studholme D.J."/>
        </authorList>
    </citation>
    <scope>NUCLEOTIDE SEQUENCE [LARGE SCALE GENOMIC DNA]</scope>
    <source>
        <strain evidence="1 2">TR4</strain>
    </source>
</reference>
<dbReference type="SUPFAM" id="SSF56784">
    <property type="entry name" value="HAD-like"/>
    <property type="match status" value="1"/>
</dbReference>
<dbReference type="InterPro" id="IPR051806">
    <property type="entry name" value="HAD-like_SPP"/>
</dbReference>
<dbReference type="PANTHER" id="PTHR43481">
    <property type="entry name" value="FRUCTOSE-1-PHOSPHATE PHOSPHATASE"/>
    <property type="match status" value="1"/>
</dbReference>
<dbReference type="InterPro" id="IPR023198">
    <property type="entry name" value="PGP-like_dom2"/>
</dbReference>
<protein>
    <recommendedName>
        <fullName evidence="3">Glycerol 3-phosphatase 1</fullName>
    </recommendedName>
</protein>
<dbReference type="InterPro" id="IPR041492">
    <property type="entry name" value="HAD_2"/>
</dbReference>
<dbReference type="Proteomes" id="UP000321331">
    <property type="component" value="Unassembled WGS sequence"/>
</dbReference>